<keyword evidence="2" id="KW-1185">Reference proteome</keyword>
<dbReference type="AlphaFoldDB" id="A0A423WJF6"/>
<dbReference type="OrthoDB" id="4737923at2759"/>
<sequence>MTTNSFGSPLPRFDYPSIQPAVTRASRVKGLPLSARIFSVAAAAGLTYYAGSKVQQRQVLQVEKQPVEGTQRTPAVASAYVPWDGDRHPSAGRFINK</sequence>
<comment type="caution">
    <text evidence="1">The sequence shown here is derived from an EMBL/GenBank/DDBJ whole genome shotgun (WGS) entry which is preliminary data.</text>
</comment>
<proteinExistence type="predicted"/>
<dbReference type="Proteomes" id="UP000284375">
    <property type="component" value="Unassembled WGS sequence"/>
</dbReference>
<name>A0A423WJF6_CYTCH</name>
<evidence type="ECO:0000313" key="1">
    <source>
        <dbReference type="EMBL" id="ROW03438.1"/>
    </source>
</evidence>
<organism evidence="1 2">
    <name type="scientific">Cytospora chrysosperma</name>
    <name type="common">Cytospora canker fungus</name>
    <name type="synonym">Sphaeria chrysosperma</name>
    <dbReference type="NCBI Taxonomy" id="252740"/>
    <lineage>
        <taxon>Eukaryota</taxon>
        <taxon>Fungi</taxon>
        <taxon>Dikarya</taxon>
        <taxon>Ascomycota</taxon>
        <taxon>Pezizomycotina</taxon>
        <taxon>Sordariomycetes</taxon>
        <taxon>Sordariomycetidae</taxon>
        <taxon>Diaporthales</taxon>
        <taxon>Cytosporaceae</taxon>
        <taxon>Cytospora</taxon>
    </lineage>
</organism>
<reference evidence="1 2" key="1">
    <citation type="submission" date="2015-09" db="EMBL/GenBank/DDBJ databases">
        <title>Host preference determinants of Valsa canker pathogens revealed by comparative genomics.</title>
        <authorList>
            <person name="Yin Z."/>
            <person name="Huang L."/>
        </authorList>
    </citation>
    <scope>NUCLEOTIDE SEQUENCE [LARGE SCALE GENOMIC DNA]</scope>
    <source>
        <strain evidence="1 2">YSFL</strain>
    </source>
</reference>
<dbReference type="EMBL" id="LJZO01000003">
    <property type="protein sequence ID" value="ROW03438.1"/>
    <property type="molecule type" value="Genomic_DNA"/>
</dbReference>
<gene>
    <name evidence="1" type="ORF">VSDG_01553</name>
</gene>
<evidence type="ECO:0000313" key="2">
    <source>
        <dbReference type="Proteomes" id="UP000284375"/>
    </source>
</evidence>
<accession>A0A423WJF6</accession>
<protein>
    <submittedName>
        <fullName evidence="1">Uncharacterized protein</fullName>
    </submittedName>
</protein>